<evidence type="ECO:0008006" key="4">
    <source>
        <dbReference type="Google" id="ProtNLM"/>
    </source>
</evidence>
<reference evidence="2 3" key="1">
    <citation type="submission" date="2019-06" db="EMBL/GenBank/DDBJ databases">
        <title>Sequencing the genomes of 1000 actinobacteria strains.</title>
        <authorList>
            <person name="Klenk H.-P."/>
        </authorList>
    </citation>
    <scope>NUCLEOTIDE SEQUENCE [LARGE SCALE GENOMIC DNA]</scope>
    <source>
        <strain evidence="2 3">DSM 102200</strain>
    </source>
</reference>
<dbReference type="InterPro" id="IPR050267">
    <property type="entry name" value="Anti-sigma-factor_SerPK"/>
</dbReference>
<protein>
    <recommendedName>
        <fullName evidence="4">Anti-sigma regulatory factor (Ser/Thr protein kinase)</fullName>
    </recommendedName>
</protein>
<evidence type="ECO:0000256" key="1">
    <source>
        <dbReference type="SAM" id="MobiDB-lite"/>
    </source>
</evidence>
<comment type="caution">
    <text evidence="2">The sequence shown here is derived from an EMBL/GenBank/DDBJ whole genome shotgun (WGS) entry which is preliminary data.</text>
</comment>
<dbReference type="PANTHER" id="PTHR35526">
    <property type="entry name" value="ANTI-SIGMA-F FACTOR RSBW-RELATED"/>
    <property type="match status" value="1"/>
</dbReference>
<dbReference type="AlphaFoldDB" id="A0A543CQQ7"/>
<dbReference type="EMBL" id="VFOZ01000001">
    <property type="protein sequence ID" value="TQL99443.1"/>
    <property type="molecule type" value="Genomic_DNA"/>
</dbReference>
<proteinExistence type="predicted"/>
<dbReference type="CDD" id="cd16936">
    <property type="entry name" value="HATPase_RsbW-like"/>
    <property type="match status" value="1"/>
</dbReference>
<evidence type="ECO:0000313" key="3">
    <source>
        <dbReference type="Proteomes" id="UP000316096"/>
    </source>
</evidence>
<sequence length="151" mass="16040">MRETAFGHADGRDIGETGHRDRTTPARGPAGGSVLGSITLPRRAAEVASARRFVAKTLGDRPETATALLLTSEAVTNSVIHTDGPTVTVVVIEIPTGLRLEITDGGAATVPTIHGGCDLREDRRGVFLLRQLSARCGFNADESGLTYWFEL</sequence>
<gene>
    <name evidence="2" type="ORF">FB559_5128</name>
</gene>
<dbReference type="Gene3D" id="3.30.565.10">
    <property type="entry name" value="Histidine kinase-like ATPase, C-terminal domain"/>
    <property type="match status" value="1"/>
</dbReference>
<dbReference type="Proteomes" id="UP000316096">
    <property type="component" value="Unassembled WGS sequence"/>
</dbReference>
<dbReference type="PANTHER" id="PTHR35526:SF3">
    <property type="entry name" value="ANTI-SIGMA-F FACTOR RSBW"/>
    <property type="match status" value="1"/>
</dbReference>
<feature type="compositionally biased region" description="Basic and acidic residues" evidence="1">
    <location>
        <begin position="1"/>
        <end position="24"/>
    </location>
</feature>
<name>A0A543CQQ7_9ACTN</name>
<keyword evidence="3" id="KW-1185">Reference proteome</keyword>
<accession>A0A543CQQ7</accession>
<feature type="region of interest" description="Disordered" evidence="1">
    <location>
        <begin position="1"/>
        <end position="35"/>
    </location>
</feature>
<evidence type="ECO:0000313" key="2">
    <source>
        <dbReference type="EMBL" id="TQL99443.1"/>
    </source>
</evidence>
<organism evidence="2 3">
    <name type="scientific">Actinoallomurus bryophytorum</name>
    <dbReference type="NCBI Taxonomy" id="1490222"/>
    <lineage>
        <taxon>Bacteria</taxon>
        <taxon>Bacillati</taxon>
        <taxon>Actinomycetota</taxon>
        <taxon>Actinomycetes</taxon>
        <taxon>Streptosporangiales</taxon>
        <taxon>Thermomonosporaceae</taxon>
        <taxon>Actinoallomurus</taxon>
    </lineage>
</organism>
<dbReference type="InterPro" id="IPR036890">
    <property type="entry name" value="HATPase_C_sf"/>
</dbReference>